<organism evidence="2 3">
    <name type="scientific">Microbacterium phycohabitans</name>
    <dbReference type="NCBI Taxonomy" id="3075993"/>
    <lineage>
        <taxon>Bacteria</taxon>
        <taxon>Bacillati</taxon>
        <taxon>Actinomycetota</taxon>
        <taxon>Actinomycetes</taxon>
        <taxon>Micrococcales</taxon>
        <taxon>Microbacteriaceae</taxon>
        <taxon>Microbacterium</taxon>
    </lineage>
</organism>
<evidence type="ECO:0000259" key="1">
    <source>
        <dbReference type="Pfam" id="PF00248"/>
    </source>
</evidence>
<proteinExistence type="predicted"/>
<dbReference type="RefSeq" id="WP_316005005.1">
    <property type="nucleotide sequence ID" value="NZ_JAWDIT010000005.1"/>
</dbReference>
<keyword evidence="3" id="KW-1185">Reference proteome</keyword>
<accession>A0ABU3SQI0</accession>
<dbReference type="Proteomes" id="UP001261125">
    <property type="component" value="Unassembled WGS sequence"/>
</dbReference>
<dbReference type="Gene3D" id="3.20.20.100">
    <property type="entry name" value="NADP-dependent oxidoreductase domain"/>
    <property type="match status" value="1"/>
</dbReference>
<name>A0ABU3SQI0_9MICO</name>
<dbReference type="InterPro" id="IPR023210">
    <property type="entry name" value="NADP_OxRdtase_dom"/>
</dbReference>
<comment type="caution">
    <text evidence="2">The sequence shown here is derived from an EMBL/GenBank/DDBJ whole genome shotgun (WGS) entry which is preliminary data.</text>
</comment>
<dbReference type="EMBL" id="JAWDIT010000005">
    <property type="protein sequence ID" value="MDU0346752.1"/>
    <property type="molecule type" value="Genomic_DNA"/>
</dbReference>
<dbReference type="PANTHER" id="PTHR43312:SF1">
    <property type="entry name" value="NADP-DEPENDENT OXIDOREDUCTASE DOMAIN-CONTAINING PROTEIN"/>
    <property type="match status" value="1"/>
</dbReference>
<feature type="domain" description="NADP-dependent oxidoreductase" evidence="1">
    <location>
        <begin position="42"/>
        <end position="233"/>
    </location>
</feature>
<dbReference type="PANTHER" id="PTHR43312">
    <property type="entry name" value="D-THREO-ALDOSE 1-DEHYDROGENASE"/>
    <property type="match status" value="1"/>
</dbReference>
<dbReference type="SUPFAM" id="SSF51430">
    <property type="entry name" value="NAD(P)-linked oxidoreductase"/>
    <property type="match status" value="1"/>
</dbReference>
<reference evidence="2 3" key="1">
    <citation type="submission" date="2023-09" db="EMBL/GenBank/DDBJ databases">
        <title>Microbacterium fusihabitans sp. nov., Microbacterium phycihabitans sp. nov., and Microbacterium cervinum sp. nov., isolated from dried seaweeds of beach.</title>
        <authorList>
            <person name="Lee S.D."/>
        </authorList>
    </citation>
    <scope>NUCLEOTIDE SEQUENCE [LARGE SCALE GENOMIC DNA]</scope>
    <source>
        <strain evidence="2 3">KSW2-29</strain>
    </source>
</reference>
<evidence type="ECO:0000313" key="3">
    <source>
        <dbReference type="Proteomes" id="UP001261125"/>
    </source>
</evidence>
<evidence type="ECO:0000313" key="2">
    <source>
        <dbReference type="EMBL" id="MDU0346752.1"/>
    </source>
</evidence>
<dbReference type="InterPro" id="IPR053135">
    <property type="entry name" value="AKR2_Oxidoreductase"/>
</dbReference>
<gene>
    <name evidence="2" type="ORF">RWH44_13700</name>
</gene>
<sequence>MSVPVPLGLGLAAVGRPAYITTARDADLGDPDERSIDALRTRAHELLDEAWGLGIRYVDAARSYGLAEEFLGSWLTAHPERRAQLTIGSKWGYAYVGDWKMDATVHERKEHSAAMFNRQWPETLSALGTAPDLYLIHSVTPESPVLADAEVLERMRRLRGEGVRVGLSTSGPRQGDVLRAALTLADTPFSAVQSTWNLREVSAGDALAAAHDAGWTVVLKEVLANGALAAAEPDDDLERAASGVDADVFAIGVARARSFADVVLIGATTREHLRRGAGAPARSIERAELDALAVDPEVYWRERAERPWR</sequence>
<dbReference type="InterPro" id="IPR036812">
    <property type="entry name" value="NAD(P)_OxRdtase_dom_sf"/>
</dbReference>
<protein>
    <submittedName>
        <fullName evidence="2">Aldo/keto reductase</fullName>
    </submittedName>
</protein>
<dbReference type="Pfam" id="PF00248">
    <property type="entry name" value="Aldo_ket_red"/>
    <property type="match status" value="1"/>
</dbReference>